<evidence type="ECO:0000313" key="4">
    <source>
        <dbReference type="Proteomes" id="UP000267908"/>
    </source>
</evidence>
<gene>
    <name evidence="3" type="ORF">ALQ08_103773</name>
    <name evidence="2" type="ORF">ALQ28_103579</name>
</gene>
<comment type="caution">
    <text evidence="3">The sequence shown here is derived from an EMBL/GenBank/DDBJ whole genome shotgun (WGS) entry which is preliminary data.</text>
</comment>
<proteinExistence type="predicted"/>
<evidence type="ECO:0000313" key="3">
    <source>
        <dbReference type="EMBL" id="RMQ16777.1"/>
    </source>
</evidence>
<dbReference type="EMBL" id="RBRA01000355">
    <property type="protein sequence ID" value="RMQ16777.1"/>
    <property type="molecule type" value="Genomic_DNA"/>
</dbReference>
<reference evidence="4 5" key="1">
    <citation type="submission" date="2018-08" db="EMBL/GenBank/DDBJ databases">
        <title>Recombination of ecologically and evolutionarily significant loci maintains genetic cohesion in the Pseudomonas syringae species complex.</title>
        <authorList>
            <person name="Dillon M."/>
            <person name="Thakur S."/>
            <person name="Almeida R.N.D."/>
            <person name="Weir B.S."/>
            <person name="Guttman D.S."/>
        </authorList>
    </citation>
    <scope>NUCLEOTIDE SEQUENCE [LARGE SCALE GENOMIC DNA]</scope>
    <source>
        <strain evidence="3 5">ICMP 13052</strain>
        <strain evidence="2 4">ICMP 4330</strain>
    </source>
</reference>
<feature type="compositionally biased region" description="Basic and acidic residues" evidence="1">
    <location>
        <begin position="34"/>
        <end position="44"/>
    </location>
</feature>
<accession>A0A0P9PJ75</accession>
<name>A0A0P9PJ75_9PSED</name>
<protein>
    <submittedName>
        <fullName evidence="3">Uncharacterized protein</fullName>
    </submittedName>
</protein>
<dbReference type="Proteomes" id="UP000269044">
    <property type="component" value="Unassembled WGS sequence"/>
</dbReference>
<dbReference type="AlphaFoldDB" id="A0A0P9PJ75"/>
<evidence type="ECO:0000313" key="5">
    <source>
        <dbReference type="Proteomes" id="UP000269044"/>
    </source>
</evidence>
<feature type="region of interest" description="Disordered" evidence="1">
    <location>
        <begin position="1"/>
        <end position="44"/>
    </location>
</feature>
<dbReference type="EMBL" id="RBQG01000053">
    <property type="protein sequence ID" value="RMP17652.1"/>
    <property type="molecule type" value="Genomic_DNA"/>
</dbReference>
<sequence>MPAPVFEGRDHSGLRDLLSTDRPLTGHRFLTPTRRRDLRYPSQL</sequence>
<dbReference type="Proteomes" id="UP000267908">
    <property type="component" value="Unassembled WGS sequence"/>
</dbReference>
<evidence type="ECO:0000313" key="2">
    <source>
        <dbReference type="EMBL" id="RMP17652.1"/>
    </source>
</evidence>
<organism evidence="3 5">
    <name type="scientific">Pseudomonas syringae pv. delphinii</name>
    <dbReference type="NCBI Taxonomy" id="192088"/>
    <lineage>
        <taxon>Bacteria</taxon>
        <taxon>Pseudomonadati</taxon>
        <taxon>Pseudomonadota</taxon>
        <taxon>Gammaproteobacteria</taxon>
        <taxon>Pseudomonadales</taxon>
        <taxon>Pseudomonadaceae</taxon>
        <taxon>Pseudomonas</taxon>
    </lineage>
</organism>
<evidence type="ECO:0000256" key="1">
    <source>
        <dbReference type="SAM" id="MobiDB-lite"/>
    </source>
</evidence>